<dbReference type="EMBL" id="JAYWIO010000003">
    <property type="protein sequence ID" value="KAK7276711.1"/>
    <property type="molecule type" value="Genomic_DNA"/>
</dbReference>
<dbReference type="Gene3D" id="1.10.110.10">
    <property type="entry name" value="Plant lipid-transfer and hydrophobic proteins"/>
    <property type="match status" value="1"/>
</dbReference>
<accession>A0AAN9FK62</accession>
<dbReference type="AlphaFoldDB" id="A0AAN9FK62"/>
<protein>
    <submittedName>
        <fullName evidence="2">Uncharacterized protein</fullName>
    </submittedName>
</protein>
<dbReference type="PROSITE" id="PS00597">
    <property type="entry name" value="PLANT_LTP"/>
    <property type="match status" value="1"/>
</dbReference>
<dbReference type="GO" id="GO:0006869">
    <property type="term" value="P:lipid transport"/>
    <property type="evidence" value="ECO:0007669"/>
    <property type="project" value="InterPro"/>
</dbReference>
<dbReference type="Proteomes" id="UP001372338">
    <property type="component" value="Unassembled WGS sequence"/>
</dbReference>
<evidence type="ECO:0000313" key="2">
    <source>
        <dbReference type="EMBL" id="KAK7276711.1"/>
    </source>
</evidence>
<gene>
    <name evidence="2" type="ORF">RIF29_17856</name>
</gene>
<evidence type="ECO:0000313" key="3">
    <source>
        <dbReference type="Proteomes" id="UP001372338"/>
    </source>
</evidence>
<reference evidence="2 3" key="1">
    <citation type="submission" date="2024-01" db="EMBL/GenBank/DDBJ databases">
        <title>The genomes of 5 underutilized Papilionoideae crops provide insights into root nodulation and disease resistanc.</title>
        <authorList>
            <person name="Yuan L."/>
        </authorList>
    </citation>
    <scope>NUCLEOTIDE SEQUENCE [LARGE SCALE GENOMIC DNA]</scope>
    <source>
        <strain evidence="2">ZHUSHIDOU_FW_LH</strain>
        <tissue evidence="2">Leaf</tissue>
    </source>
</reference>
<proteinExistence type="inferred from homology"/>
<dbReference type="GO" id="GO:0008289">
    <property type="term" value="F:lipid binding"/>
    <property type="evidence" value="ECO:0007669"/>
    <property type="project" value="InterPro"/>
</dbReference>
<dbReference type="InterPro" id="IPR000528">
    <property type="entry name" value="Plant_nsLTP"/>
</dbReference>
<name>A0AAN9FK62_CROPI</name>
<sequence length="165" mass="18619">MLQCRPRPEIINCTPTKVDRVAARECLKAAADTFHGIKEGLVVSLPKQCGIDVGFTFSKDIDCKNINIPDSEKKNGEKEKKNVEKEEQIARFGADKEKEISKLKELFEADCIAEKQKANQEKGRADAMVVKAESQKALAEDNCKKFMEEKRCADKMSQQLELRRG</sequence>
<dbReference type="SUPFAM" id="SSF47699">
    <property type="entry name" value="Bifunctional inhibitor/lipid-transfer protein/seed storage 2S albumin"/>
    <property type="match status" value="1"/>
</dbReference>
<organism evidence="2 3">
    <name type="scientific">Crotalaria pallida</name>
    <name type="common">Smooth rattlebox</name>
    <name type="synonym">Crotalaria striata</name>
    <dbReference type="NCBI Taxonomy" id="3830"/>
    <lineage>
        <taxon>Eukaryota</taxon>
        <taxon>Viridiplantae</taxon>
        <taxon>Streptophyta</taxon>
        <taxon>Embryophyta</taxon>
        <taxon>Tracheophyta</taxon>
        <taxon>Spermatophyta</taxon>
        <taxon>Magnoliopsida</taxon>
        <taxon>eudicotyledons</taxon>
        <taxon>Gunneridae</taxon>
        <taxon>Pentapetalae</taxon>
        <taxon>rosids</taxon>
        <taxon>fabids</taxon>
        <taxon>Fabales</taxon>
        <taxon>Fabaceae</taxon>
        <taxon>Papilionoideae</taxon>
        <taxon>50 kb inversion clade</taxon>
        <taxon>genistoids sensu lato</taxon>
        <taxon>core genistoids</taxon>
        <taxon>Crotalarieae</taxon>
        <taxon>Crotalaria</taxon>
    </lineage>
</organism>
<comment type="similarity">
    <text evidence="1">Belongs to the plant LTP family.</text>
</comment>
<dbReference type="PRINTS" id="PR00382">
    <property type="entry name" value="LIPIDTRNSFER"/>
</dbReference>
<dbReference type="InterPro" id="IPR036312">
    <property type="entry name" value="Bifun_inhib/LTP/seed_sf"/>
</dbReference>
<evidence type="ECO:0000256" key="1">
    <source>
        <dbReference type="ARBA" id="ARBA00009748"/>
    </source>
</evidence>
<comment type="caution">
    <text evidence="2">The sequence shown here is derived from an EMBL/GenBank/DDBJ whole genome shotgun (WGS) entry which is preliminary data.</text>
</comment>
<keyword evidence="3" id="KW-1185">Reference proteome</keyword>